<dbReference type="EMBL" id="QMFY01000015">
    <property type="protein sequence ID" value="RAV98702.1"/>
    <property type="molecule type" value="Genomic_DNA"/>
</dbReference>
<dbReference type="Pfam" id="PF20391">
    <property type="entry name" value="DUF6686"/>
    <property type="match status" value="1"/>
</dbReference>
<protein>
    <submittedName>
        <fullName evidence="1">Uncharacterized protein</fullName>
    </submittedName>
</protein>
<dbReference type="AlphaFoldDB" id="A0A364XY25"/>
<dbReference type="Proteomes" id="UP000251889">
    <property type="component" value="Unassembled WGS sequence"/>
</dbReference>
<comment type="caution">
    <text evidence="1">The sequence shown here is derived from an EMBL/GenBank/DDBJ whole genome shotgun (WGS) entry which is preliminary data.</text>
</comment>
<evidence type="ECO:0000313" key="2">
    <source>
        <dbReference type="Proteomes" id="UP000251889"/>
    </source>
</evidence>
<evidence type="ECO:0000313" key="1">
    <source>
        <dbReference type="EMBL" id="RAV98702.1"/>
    </source>
</evidence>
<proteinExistence type="predicted"/>
<keyword evidence="2" id="KW-1185">Reference proteome</keyword>
<name>A0A364XY25_9BACT</name>
<accession>A0A364XY25</accession>
<dbReference type="RefSeq" id="WP_112749099.1">
    <property type="nucleotide sequence ID" value="NZ_QMFY01000015.1"/>
</dbReference>
<organism evidence="1 2">
    <name type="scientific">Pseudochryseolinea flava</name>
    <dbReference type="NCBI Taxonomy" id="2059302"/>
    <lineage>
        <taxon>Bacteria</taxon>
        <taxon>Pseudomonadati</taxon>
        <taxon>Bacteroidota</taxon>
        <taxon>Cytophagia</taxon>
        <taxon>Cytophagales</taxon>
        <taxon>Fulvivirgaceae</taxon>
        <taxon>Pseudochryseolinea</taxon>
    </lineage>
</organism>
<dbReference type="InterPro" id="IPR046508">
    <property type="entry name" value="DUF6686"/>
</dbReference>
<reference evidence="1 2" key="1">
    <citation type="submission" date="2018-06" db="EMBL/GenBank/DDBJ databases">
        <title>Chryseolinea flavus sp. nov., a member of the phylum Bacteroidetes isolated from soil.</title>
        <authorList>
            <person name="Li Y."/>
            <person name="Wang J."/>
        </authorList>
    </citation>
    <scope>NUCLEOTIDE SEQUENCE [LARGE SCALE GENOMIC DNA]</scope>
    <source>
        <strain evidence="1 2">SDU1-6</strain>
    </source>
</reference>
<dbReference type="OrthoDB" id="958244at2"/>
<sequence length="114" mass="13549">MGHENSRFKILSENVDGYIGVCECCQQFNFAYKTVLLTFSEDEFHRFFEWIIANRYTPQYYAPLHHGRTRMYSSPHSNLFLVYSDEELDAVTHLYQETLLILEAQKLLLSNRMN</sequence>
<gene>
    <name evidence="1" type="ORF">DQQ10_22050</name>
</gene>